<gene>
    <name evidence="2" type="ORF">TJEJU_1845</name>
</gene>
<protein>
    <submittedName>
        <fullName evidence="2">Probable lipoprotein</fullName>
    </submittedName>
</protein>
<evidence type="ECO:0000256" key="1">
    <source>
        <dbReference type="SAM" id="SignalP"/>
    </source>
</evidence>
<reference evidence="2 3" key="1">
    <citation type="submission" date="2017-07" db="EMBL/GenBank/DDBJ databases">
        <authorList>
            <person name="Sun Z.S."/>
            <person name="Albrecht U."/>
            <person name="Echele G."/>
            <person name="Lee C.C."/>
        </authorList>
    </citation>
    <scope>NUCLEOTIDE SEQUENCE [LARGE SCALE GENOMIC DNA]</scope>
    <source>
        <strain evidence="3">type strain: KCTC 22618</strain>
    </source>
</reference>
<name>A0A238UAQ3_9FLAO</name>
<dbReference type="EMBL" id="LT899436">
    <property type="protein sequence ID" value="SNR15554.1"/>
    <property type="molecule type" value="Genomic_DNA"/>
</dbReference>
<dbReference type="PROSITE" id="PS51257">
    <property type="entry name" value="PROKAR_LIPOPROTEIN"/>
    <property type="match status" value="1"/>
</dbReference>
<feature type="signal peptide" evidence="1">
    <location>
        <begin position="1"/>
        <end position="20"/>
    </location>
</feature>
<proteinExistence type="predicted"/>
<keyword evidence="3" id="KW-1185">Reference proteome</keyword>
<keyword evidence="2" id="KW-0449">Lipoprotein</keyword>
<dbReference type="AlphaFoldDB" id="A0A238UAQ3"/>
<keyword evidence="1" id="KW-0732">Signal</keyword>
<evidence type="ECO:0000313" key="2">
    <source>
        <dbReference type="EMBL" id="SNR15554.1"/>
    </source>
</evidence>
<organism evidence="2 3">
    <name type="scientific">Tenacibaculum jejuense</name>
    <dbReference type="NCBI Taxonomy" id="584609"/>
    <lineage>
        <taxon>Bacteria</taxon>
        <taxon>Pseudomonadati</taxon>
        <taxon>Bacteroidota</taxon>
        <taxon>Flavobacteriia</taxon>
        <taxon>Flavobacteriales</taxon>
        <taxon>Flavobacteriaceae</taxon>
        <taxon>Tenacibaculum</taxon>
    </lineage>
</organism>
<dbReference type="KEGG" id="tje:TJEJU_1845"/>
<dbReference type="OrthoDB" id="1453403at2"/>
<dbReference type="Proteomes" id="UP000215214">
    <property type="component" value="Chromosome TJEJU"/>
</dbReference>
<feature type="chain" id="PRO_5011991744" evidence="1">
    <location>
        <begin position="21"/>
        <end position="256"/>
    </location>
</feature>
<evidence type="ECO:0000313" key="3">
    <source>
        <dbReference type="Proteomes" id="UP000215214"/>
    </source>
</evidence>
<accession>A0A238UAQ3</accession>
<sequence>MSKFNVLCFLSLLLIFSCSKENETIDNIEVTQTIKQVSNLKERNSRDFGETLVNYDENLLQSVGILFSKVLIKHPNARDYFSEVMNTIYNNGNSVSLIDVLNTDNSINPFLESFEMEYLELYGDPSFNCSRPNEEEEPPTLEVDLLLLSPVGSFSNYLNAILNEHCIELYFPNGIDYNLLKVDFPEVISSAHPLTNASTNESYINRVECRIETSTVDANTPGNVVIARFKRPQGNQRGCLYTEYSFIEDFRTFLSN</sequence>
<dbReference type="RefSeq" id="WP_095071409.1">
    <property type="nucleotide sequence ID" value="NZ_LT899436.1"/>
</dbReference>